<evidence type="ECO:0000313" key="2">
    <source>
        <dbReference type="EMBL" id="VEI22900.1"/>
    </source>
</evidence>
<dbReference type="Proteomes" id="UP000282386">
    <property type="component" value="Chromosome"/>
</dbReference>
<protein>
    <recommendedName>
        <fullName evidence="4">DUF4150 domain-containing protein</fullName>
    </recommendedName>
</protein>
<evidence type="ECO:0000313" key="3">
    <source>
        <dbReference type="Proteomes" id="UP000282386"/>
    </source>
</evidence>
<dbReference type="EMBL" id="LR134479">
    <property type="protein sequence ID" value="VEI22900.1"/>
    <property type="molecule type" value="Genomic_DNA"/>
</dbReference>
<accession>A0A7Z9A3G1</accession>
<dbReference type="Pfam" id="PF13665">
    <property type="entry name" value="Tox-PAAR-like"/>
    <property type="match status" value="1"/>
</dbReference>
<evidence type="ECO:0000256" key="1">
    <source>
        <dbReference type="SAM" id="MobiDB-lite"/>
    </source>
</evidence>
<dbReference type="AlphaFoldDB" id="A0A7Z9A3G1"/>
<reference evidence="2 3" key="1">
    <citation type="submission" date="2018-12" db="EMBL/GenBank/DDBJ databases">
        <authorList>
            <consortium name="Pathogen Informatics"/>
        </authorList>
    </citation>
    <scope>NUCLEOTIDE SEQUENCE [LARGE SCALE GENOMIC DNA]</scope>
    <source>
        <strain evidence="2 3">NCTC10207</strain>
    </source>
</reference>
<organism evidence="2 3">
    <name type="scientific">Rothia aeria</name>
    <dbReference type="NCBI Taxonomy" id="172042"/>
    <lineage>
        <taxon>Bacteria</taxon>
        <taxon>Bacillati</taxon>
        <taxon>Actinomycetota</taxon>
        <taxon>Actinomycetes</taxon>
        <taxon>Micrococcales</taxon>
        <taxon>Micrococcaceae</taxon>
        <taxon>Rothia</taxon>
    </lineage>
</organism>
<name>A0A7Z9A3G1_9MICC</name>
<sequence>MCGTRTNGFCFSDDPIPFPLFADLSGAKTVAKDVRLNRKPAFVFKASKTNRTTGDEPALPGRKGILSRTATKPAWPVMHSSMVKIRKRRIIRAGDMFHMNNKPKEKPPPKTLYFL</sequence>
<proteinExistence type="predicted"/>
<dbReference type="RefSeq" id="WP_197720834.1">
    <property type="nucleotide sequence ID" value="NZ_JAOVAK010000037.1"/>
</dbReference>
<feature type="region of interest" description="Disordered" evidence="1">
    <location>
        <begin position="94"/>
        <end position="115"/>
    </location>
</feature>
<gene>
    <name evidence="2" type="ORF">NCTC10207_00994</name>
</gene>
<evidence type="ECO:0008006" key="4">
    <source>
        <dbReference type="Google" id="ProtNLM"/>
    </source>
</evidence>